<dbReference type="InterPro" id="IPR036915">
    <property type="entry name" value="Cyclin-like_sf"/>
</dbReference>
<protein>
    <recommendedName>
        <fullName evidence="1">Cyclin N-terminal domain-containing protein</fullName>
    </recommendedName>
</protein>
<evidence type="ECO:0000313" key="2">
    <source>
        <dbReference type="EMBL" id="CCC52578.1"/>
    </source>
</evidence>
<dbReference type="Pfam" id="PF00134">
    <property type="entry name" value="Cyclin_N"/>
    <property type="match status" value="1"/>
</dbReference>
<feature type="non-terminal residue" evidence="2">
    <location>
        <position position="434"/>
    </location>
</feature>
<dbReference type="InterPro" id="IPR006671">
    <property type="entry name" value="Cyclin_N"/>
</dbReference>
<organism evidence="2">
    <name type="scientific">Trypanosoma vivax (strain Y486)</name>
    <dbReference type="NCBI Taxonomy" id="1055687"/>
    <lineage>
        <taxon>Eukaryota</taxon>
        <taxon>Discoba</taxon>
        <taxon>Euglenozoa</taxon>
        <taxon>Kinetoplastea</taxon>
        <taxon>Metakinetoplastina</taxon>
        <taxon>Trypanosomatida</taxon>
        <taxon>Trypanosomatidae</taxon>
        <taxon>Trypanosoma</taxon>
        <taxon>Duttonella</taxon>
    </lineage>
</organism>
<reference evidence="2" key="1">
    <citation type="journal article" date="2012" name="Proc. Natl. Acad. Sci. U.S.A.">
        <title>Antigenic diversity is generated by distinct evolutionary mechanisms in African trypanosome species.</title>
        <authorList>
            <person name="Jackson A.P."/>
            <person name="Berry A."/>
            <person name="Aslett M."/>
            <person name="Allison H.C."/>
            <person name="Burton P."/>
            <person name="Vavrova-Anderson J."/>
            <person name="Brown R."/>
            <person name="Browne H."/>
            <person name="Corton N."/>
            <person name="Hauser H."/>
            <person name="Gamble J."/>
            <person name="Gilderthorp R."/>
            <person name="Marcello L."/>
            <person name="McQuillan J."/>
            <person name="Otto T.D."/>
            <person name="Quail M.A."/>
            <person name="Sanders M.J."/>
            <person name="van Tonder A."/>
            <person name="Ginger M.L."/>
            <person name="Field M.C."/>
            <person name="Barry J.D."/>
            <person name="Hertz-Fowler C."/>
            <person name="Berriman M."/>
        </authorList>
    </citation>
    <scope>NUCLEOTIDE SEQUENCE</scope>
    <source>
        <strain evidence="2">Y486</strain>
    </source>
</reference>
<sequence length="434" mass="47284">MTPAGSGREALFHILREIEDDYTVPRMKQLPKLSGLSQQGSPEPFVLVFEGNSWLDAVQGMELREVNNMSFSVTPGAASQSVCNADPTALAACAAHVQVSLFEPADSLLSVELYRLLEEGHLHGLSSIRDASDKRGGTFIVRIVFKNSTSAAVAVQKMPFIDTHHSYSERLRCLFFNTAFSIFTDVEKLEKNWGITTVPGTYQSDMESSCGISRVLSSQAVSEDINSVNSSNVHTELVPALEGNSEPLDLSNPLIGNAPSEEGTPVSRRISLDAPGLRLRREALRSLFEQDGCSDVDVVGGWARWEGVWPDANRQTVVNSVYSVVTTLGGSRGAAHVAVAYLDAFIGSSKVEKDTVYLSGVVLSCAMLGCKQVDVVFPPIKSFLRILTSASRISENEFVHFELHVLFALRFRLQQVTTWEVVETLLQLLGGSAV</sequence>
<dbReference type="Gene3D" id="1.10.472.10">
    <property type="entry name" value="Cyclin-like"/>
    <property type="match status" value="1"/>
</dbReference>
<feature type="domain" description="Cyclin N-terminal" evidence="1">
    <location>
        <begin position="312"/>
        <end position="413"/>
    </location>
</feature>
<proteinExistence type="predicted"/>
<dbReference type="AlphaFoldDB" id="G0U9U7"/>
<name>G0U9U7_TRYVY</name>
<dbReference type="EMBL" id="HE573027">
    <property type="protein sequence ID" value="CCC52578.1"/>
    <property type="molecule type" value="Genomic_DNA"/>
</dbReference>
<gene>
    <name evidence="2" type="ORF">TVY486_1100630</name>
</gene>
<evidence type="ECO:0000259" key="1">
    <source>
        <dbReference type="Pfam" id="PF00134"/>
    </source>
</evidence>
<accession>G0U9U7</accession>
<dbReference type="SUPFAM" id="SSF47954">
    <property type="entry name" value="Cyclin-like"/>
    <property type="match status" value="1"/>
</dbReference>
<dbReference type="VEuPathDB" id="TriTrypDB:TvY486_1100630"/>